<evidence type="ECO:0000313" key="3">
    <source>
        <dbReference type="Proteomes" id="UP000256970"/>
    </source>
</evidence>
<feature type="compositionally biased region" description="Low complexity" evidence="1">
    <location>
        <begin position="290"/>
        <end position="306"/>
    </location>
</feature>
<feature type="region of interest" description="Disordered" evidence="1">
    <location>
        <begin position="174"/>
        <end position="209"/>
    </location>
</feature>
<evidence type="ECO:0000313" key="2">
    <source>
        <dbReference type="EMBL" id="SZX63748.1"/>
    </source>
</evidence>
<dbReference type="Proteomes" id="UP000256970">
    <property type="component" value="Unassembled WGS sequence"/>
</dbReference>
<dbReference type="EMBL" id="FNXT01000341">
    <property type="protein sequence ID" value="SZX63748.1"/>
    <property type="molecule type" value="Genomic_DNA"/>
</dbReference>
<proteinExistence type="predicted"/>
<name>A0A383VDX1_TETOB</name>
<gene>
    <name evidence="2" type="ORF">BQ4739_LOCUS4295</name>
</gene>
<keyword evidence="3" id="KW-1185">Reference proteome</keyword>
<accession>A0A383VDX1</accession>
<feature type="compositionally biased region" description="Low complexity" evidence="1">
    <location>
        <begin position="330"/>
        <end position="346"/>
    </location>
</feature>
<feature type="region of interest" description="Disordered" evidence="1">
    <location>
        <begin position="290"/>
        <end position="346"/>
    </location>
</feature>
<evidence type="ECO:0000256" key="1">
    <source>
        <dbReference type="SAM" id="MobiDB-lite"/>
    </source>
</evidence>
<feature type="compositionally biased region" description="Low complexity" evidence="1">
    <location>
        <begin position="188"/>
        <end position="197"/>
    </location>
</feature>
<sequence>MEGTSFLARCPHFAAAAWAQQLLGQQLLAAVDSYVQSEHPSLHHAAPHKPKQQPGSNHHQHHVIAKQLPWQQTQLMDTSSRRRGVLPWLGSHAAGMVNSCSSTASLRQFQRHYVRPCSEAVEDELAAAAATAAATAEAASPSRRRRSRATYSSDAAAPAAPAAAQAAAAAAADVDSGGEDAAPVTQGAADSTADAAAPSRRRGTTESRALLRRTTESCAAIEDVAVMSKSQLMRRNKAWLQHECWSRKLQYDGLKPQLVQHLLDWQQTDAGKESAAAALATAEAAVAAAAGETQQQQQGAAQQPTAEVGSIDSSSSSSSSSESRRRRRSTNSAAVSSSSSSSVAEEVQAPAGEAVAAVPGAYAEQPQQPPRNAAAAAADSLTALLQQLQEQPDNAALLAVARNSLELHVKSLLSNSSSSSSNSSSYQAAAGSRGWGSASAAAAAAAAATHAAALQEAAADLAARIQACSSPASIAALATACYSREVQSPVLAAAMSEAVAAVAPQLGPQEVYRVLRLLVEHLDAAPDASGAAGHAAAAAAGWVGGEGSSTLRKGFRVLAQALIGCCGALAPMQLAEAVALLARHQYDDAWGLWLISKEAADRLAEFEPCDMVLLLEAVAGMCVADDALCRGVAEAVAAKRGAYSAAQLAEVGSALQRMGYAGEV</sequence>
<organism evidence="2 3">
    <name type="scientific">Tetradesmus obliquus</name>
    <name type="common">Green alga</name>
    <name type="synonym">Acutodesmus obliquus</name>
    <dbReference type="NCBI Taxonomy" id="3088"/>
    <lineage>
        <taxon>Eukaryota</taxon>
        <taxon>Viridiplantae</taxon>
        <taxon>Chlorophyta</taxon>
        <taxon>core chlorophytes</taxon>
        <taxon>Chlorophyceae</taxon>
        <taxon>CS clade</taxon>
        <taxon>Sphaeropleales</taxon>
        <taxon>Scenedesmaceae</taxon>
        <taxon>Tetradesmus</taxon>
    </lineage>
</organism>
<protein>
    <recommendedName>
        <fullName evidence="4">SAP domain-containing protein</fullName>
    </recommendedName>
</protein>
<dbReference type="AlphaFoldDB" id="A0A383VDX1"/>
<reference evidence="2 3" key="1">
    <citation type="submission" date="2016-10" db="EMBL/GenBank/DDBJ databases">
        <authorList>
            <person name="Cai Z."/>
        </authorList>
    </citation>
    <scope>NUCLEOTIDE SEQUENCE [LARGE SCALE GENOMIC DNA]</scope>
</reference>
<feature type="region of interest" description="Disordered" evidence="1">
    <location>
        <begin position="39"/>
        <end position="62"/>
    </location>
</feature>
<feature type="region of interest" description="Disordered" evidence="1">
    <location>
        <begin position="134"/>
        <end position="157"/>
    </location>
</feature>
<evidence type="ECO:0008006" key="4">
    <source>
        <dbReference type="Google" id="ProtNLM"/>
    </source>
</evidence>